<evidence type="ECO:0000313" key="18">
    <source>
        <dbReference type="EMBL" id="CAA0813561.1"/>
    </source>
</evidence>
<reference evidence="18" key="1">
    <citation type="submission" date="2019-12" db="EMBL/GenBank/DDBJ databases">
        <authorList>
            <person name="Scholes J."/>
        </authorList>
    </citation>
    <scope>NUCLEOTIDE SEQUENCE</scope>
</reference>
<dbReference type="PANTHER" id="PTHR10468">
    <property type="entry name" value="PROTEIN O-LINKED-MANNOSE BETA-1,2-N-ACETYLGLUCOSAMINYLTRANSFERASE 1/ALPHA-1,3-MANNOSYL-GLYCOPROTEIN 2-BETA-N-ACETYLGLUCOSAMINYLTRANSFERASE"/>
    <property type="match status" value="1"/>
</dbReference>
<dbReference type="InterPro" id="IPR052261">
    <property type="entry name" value="Glycosyltransferase_13"/>
</dbReference>
<keyword evidence="10 16" id="KW-0333">Golgi apparatus</keyword>
<dbReference type="PANTHER" id="PTHR10468:SF0">
    <property type="entry name" value="ALPHA-1,3-MANNOSYL-GLYCOPROTEIN 2-BETA-N-ACETYLGLUCOSAMINYLTRANSFERASE"/>
    <property type="match status" value="1"/>
</dbReference>
<dbReference type="OrthoDB" id="737041at2759"/>
<evidence type="ECO:0000256" key="3">
    <source>
        <dbReference type="ARBA" id="ARBA00006492"/>
    </source>
</evidence>
<dbReference type="GO" id="GO:0000139">
    <property type="term" value="C:Golgi membrane"/>
    <property type="evidence" value="ECO:0007669"/>
    <property type="project" value="UniProtKB-SubCell"/>
</dbReference>
<keyword evidence="6" id="KW-0812">Transmembrane</keyword>
<dbReference type="Gene3D" id="3.90.550.10">
    <property type="entry name" value="Spore Coat Polysaccharide Biosynthesis Protein SpsA, Chain A"/>
    <property type="match status" value="1"/>
</dbReference>
<dbReference type="GO" id="GO:0003827">
    <property type="term" value="F:alpha-1,3-mannosylglycoprotein 2-beta-N-acetylglucosaminyltransferase activity"/>
    <property type="evidence" value="ECO:0007669"/>
    <property type="project" value="UniProtKB-UniRule"/>
</dbReference>
<accession>A0A9N7MTC6</accession>
<comment type="function">
    <text evidence="16">Initiates complex N-linked carbohydrate formation. Essential for the conversion of high-mannose to hybrid and complex N-glycans.</text>
</comment>
<evidence type="ECO:0000256" key="15">
    <source>
        <dbReference type="ARBA" id="ARBA00049421"/>
    </source>
</evidence>
<comment type="catalytic activity">
    <reaction evidence="15 16">
        <text>N(4)-(alpha-D-Man-(1-&gt;3)-[alpha-D-Man-(1-&gt;3)-[alpha-D-Man-(1-&gt;6)]-alpha-D-Man-(1-&gt;6)]-beta-D-Man-(1-&gt;4)-beta-D-GlcNAc-(1-&gt;4)-beta-D-GlcNAc)-L-asparaginyl-[protein] (N-glucan mannose isomer 5A1,2) + UDP-N-acetyl-alpha-D-glucosamine = N(4)-{beta-D-GlcNAc-(1-&gt;2)-alpha-D-Man-(1-&gt;3)-[alpha-D-Man-(1-&gt;3)-[alpha-D-Man-(1-&gt;6)]-alpha-D-Man-(1-&gt;6)]-beta-D-Man-(1-&gt;4)-beta-D-GlcNAc-(1-&gt;4)-beta-D-GlcNAc}-L-asparaginyl-[protein] + UDP + H(+)</text>
        <dbReference type="Rhea" id="RHEA:11456"/>
        <dbReference type="Rhea" id="RHEA-COMP:14367"/>
        <dbReference type="Rhea" id="RHEA-COMP:14368"/>
        <dbReference type="ChEBI" id="CHEBI:15378"/>
        <dbReference type="ChEBI" id="CHEBI:57705"/>
        <dbReference type="ChEBI" id="CHEBI:58223"/>
        <dbReference type="ChEBI" id="CHEBI:59087"/>
        <dbReference type="ChEBI" id="CHEBI:60625"/>
        <dbReference type="EC" id="2.4.1.101"/>
    </reaction>
</comment>
<evidence type="ECO:0000256" key="6">
    <source>
        <dbReference type="ARBA" id="ARBA00022692"/>
    </source>
</evidence>
<sequence>MGGGFMFTGKPISSATRPPFIDAARNFHTGVSPPAADGGGTPQISHDNGDGSFGSAPTRAEVDRAILDLHRLMQGLQTSGPEPNGLHSLSPTNSYGPHMLQSPGFAKFHDVYSMMQKEPSFQSMVVSVSCDKGVWEAILGNKAVQDLKGSIPVAAENEEEDDDDMDIAPVFFAYIEAGARLLDRDASIMAISSWNDNEQGQFVYDPYVLPCSDFFPGLGWMPSRFIWDELSLTWAKAYWDDWVRVNEKYMLSTLLGCLRSLPPCKGNNICCSDDQ</sequence>
<evidence type="ECO:0000256" key="12">
    <source>
        <dbReference type="ARBA" id="ARBA00023211"/>
    </source>
</evidence>
<evidence type="ECO:0000256" key="13">
    <source>
        <dbReference type="ARBA" id="ARBA00038949"/>
    </source>
</evidence>
<organism evidence="18 19">
    <name type="scientific">Striga hermonthica</name>
    <name type="common">Purple witchweed</name>
    <name type="synonym">Buchnera hermonthica</name>
    <dbReference type="NCBI Taxonomy" id="68872"/>
    <lineage>
        <taxon>Eukaryota</taxon>
        <taxon>Viridiplantae</taxon>
        <taxon>Streptophyta</taxon>
        <taxon>Embryophyta</taxon>
        <taxon>Tracheophyta</taxon>
        <taxon>Spermatophyta</taxon>
        <taxon>Magnoliopsida</taxon>
        <taxon>eudicotyledons</taxon>
        <taxon>Gunneridae</taxon>
        <taxon>Pentapetalae</taxon>
        <taxon>asterids</taxon>
        <taxon>lamiids</taxon>
        <taxon>Lamiales</taxon>
        <taxon>Orobanchaceae</taxon>
        <taxon>Buchnereae</taxon>
        <taxon>Striga</taxon>
    </lineage>
</organism>
<dbReference type="AlphaFoldDB" id="A0A9N7MTC6"/>
<name>A0A9N7MTC6_STRHE</name>
<comment type="cofactor">
    <cofactor evidence="16">
        <name>Mn(2+)</name>
        <dbReference type="ChEBI" id="CHEBI:29035"/>
    </cofactor>
    <text evidence="16">The cofactor is mostly bound to the substrate.</text>
</comment>
<evidence type="ECO:0000256" key="1">
    <source>
        <dbReference type="ARBA" id="ARBA00004323"/>
    </source>
</evidence>
<feature type="region of interest" description="Disordered" evidence="17">
    <location>
        <begin position="24"/>
        <end position="57"/>
    </location>
</feature>
<evidence type="ECO:0000256" key="8">
    <source>
        <dbReference type="ARBA" id="ARBA00022968"/>
    </source>
</evidence>
<evidence type="ECO:0000256" key="5">
    <source>
        <dbReference type="ARBA" id="ARBA00022679"/>
    </source>
</evidence>
<protein>
    <recommendedName>
        <fullName evidence="13 16">Alpha-1,3-mannosyl-glycoprotein 2-beta-N-acetylglucosaminyltransferase</fullName>
        <shortName evidence="16">GNT-I</shortName>
        <shortName evidence="16">GlcNAc-T I</shortName>
        <ecNumber evidence="13 16">2.4.1.101</ecNumber>
    </recommendedName>
    <alternativeName>
        <fullName evidence="14 16">N-glycosyl-oligosaccharide-glycoprotein N-acetylglucosaminyltransferase I</fullName>
    </alternativeName>
</protein>
<dbReference type="InterPro" id="IPR029044">
    <property type="entry name" value="Nucleotide-diphossugar_trans"/>
</dbReference>
<proteinExistence type="inferred from homology"/>
<keyword evidence="19" id="KW-1185">Reference proteome</keyword>
<evidence type="ECO:0000256" key="14">
    <source>
        <dbReference type="ARBA" id="ARBA00041712"/>
    </source>
</evidence>
<comment type="pathway">
    <text evidence="2 16">Protein modification; protein glycosylation.</text>
</comment>
<evidence type="ECO:0000256" key="2">
    <source>
        <dbReference type="ARBA" id="ARBA00004922"/>
    </source>
</evidence>
<keyword evidence="8 16" id="KW-0735">Signal-anchor</keyword>
<comment type="caution">
    <text evidence="18">The sequence shown here is derived from an EMBL/GenBank/DDBJ whole genome shotgun (WGS) entry which is preliminary data.</text>
</comment>
<comment type="subcellular location">
    <subcellularLocation>
        <location evidence="1 16">Golgi apparatus membrane</location>
        <topology evidence="1 16">Single-pass type II membrane protein</topology>
    </subcellularLocation>
</comment>
<keyword evidence="4 16" id="KW-0328">Glycosyltransferase</keyword>
<dbReference type="InterPro" id="IPR004139">
    <property type="entry name" value="Glyco_trans_13"/>
</dbReference>
<keyword evidence="9" id="KW-1133">Transmembrane helix</keyword>
<evidence type="ECO:0000256" key="7">
    <source>
        <dbReference type="ARBA" id="ARBA00022723"/>
    </source>
</evidence>
<keyword evidence="11" id="KW-0472">Membrane</keyword>
<keyword evidence="12 16" id="KW-0464">Manganese</keyword>
<dbReference type="Proteomes" id="UP001153555">
    <property type="component" value="Unassembled WGS sequence"/>
</dbReference>
<dbReference type="EMBL" id="CACSLK010011356">
    <property type="protein sequence ID" value="CAA0813561.1"/>
    <property type="molecule type" value="Genomic_DNA"/>
</dbReference>
<evidence type="ECO:0000256" key="10">
    <source>
        <dbReference type="ARBA" id="ARBA00023034"/>
    </source>
</evidence>
<keyword evidence="7 16" id="KW-0479">Metal-binding</keyword>
<gene>
    <name evidence="18" type="ORF">SHERM_14120</name>
</gene>
<evidence type="ECO:0000256" key="9">
    <source>
        <dbReference type="ARBA" id="ARBA00022989"/>
    </source>
</evidence>
<dbReference type="Pfam" id="PF03071">
    <property type="entry name" value="GNT-I"/>
    <property type="match status" value="1"/>
</dbReference>
<evidence type="ECO:0000256" key="16">
    <source>
        <dbReference type="RuleBase" id="RU368119"/>
    </source>
</evidence>
<evidence type="ECO:0000256" key="11">
    <source>
        <dbReference type="ARBA" id="ARBA00023136"/>
    </source>
</evidence>
<keyword evidence="5" id="KW-0808">Transferase</keyword>
<evidence type="ECO:0000256" key="17">
    <source>
        <dbReference type="SAM" id="MobiDB-lite"/>
    </source>
</evidence>
<dbReference type="GO" id="GO:0030145">
    <property type="term" value="F:manganese ion binding"/>
    <property type="evidence" value="ECO:0007669"/>
    <property type="project" value="UniProtKB-UniRule"/>
</dbReference>
<comment type="similarity">
    <text evidence="3 16">Belongs to the glycosyltransferase 13 family.</text>
</comment>
<evidence type="ECO:0000256" key="4">
    <source>
        <dbReference type="ARBA" id="ARBA00022676"/>
    </source>
</evidence>
<evidence type="ECO:0000313" key="19">
    <source>
        <dbReference type="Proteomes" id="UP001153555"/>
    </source>
</evidence>
<dbReference type="EC" id="2.4.1.101" evidence="13 16"/>